<gene>
    <name evidence="1" type="ORF">HPB50_007693</name>
</gene>
<organism evidence="1 2">
    <name type="scientific">Hyalomma asiaticum</name>
    <name type="common">Tick</name>
    <dbReference type="NCBI Taxonomy" id="266040"/>
    <lineage>
        <taxon>Eukaryota</taxon>
        <taxon>Metazoa</taxon>
        <taxon>Ecdysozoa</taxon>
        <taxon>Arthropoda</taxon>
        <taxon>Chelicerata</taxon>
        <taxon>Arachnida</taxon>
        <taxon>Acari</taxon>
        <taxon>Parasitiformes</taxon>
        <taxon>Ixodida</taxon>
        <taxon>Ixodoidea</taxon>
        <taxon>Ixodidae</taxon>
        <taxon>Hyalomminae</taxon>
        <taxon>Hyalomma</taxon>
    </lineage>
</organism>
<keyword evidence="2" id="KW-1185">Reference proteome</keyword>
<evidence type="ECO:0000313" key="1">
    <source>
        <dbReference type="EMBL" id="KAH6945260.1"/>
    </source>
</evidence>
<sequence>MMVPSEGHARRMCRILRSEACRQVRFYTDCLQVVNQNELLLHSAQKRFLQDLRLASQTADFLWDNVVILVIRLPRRGRRIPGQGQEITVL</sequence>
<protein>
    <submittedName>
        <fullName evidence="1">Uncharacterized protein</fullName>
    </submittedName>
</protein>
<reference evidence="1" key="1">
    <citation type="submission" date="2020-05" db="EMBL/GenBank/DDBJ databases">
        <title>Large-scale comparative analyses of tick genomes elucidate their genetic diversity and vector capacities.</title>
        <authorList>
            <person name="Jia N."/>
            <person name="Wang J."/>
            <person name="Shi W."/>
            <person name="Du L."/>
            <person name="Sun Y."/>
            <person name="Zhan W."/>
            <person name="Jiang J."/>
            <person name="Wang Q."/>
            <person name="Zhang B."/>
            <person name="Ji P."/>
            <person name="Sakyi L.B."/>
            <person name="Cui X."/>
            <person name="Yuan T."/>
            <person name="Jiang B."/>
            <person name="Yang W."/>
            <person name="Lam T.T.-Y."/>
            <person name="Chang Q."/>
            <person name="Ding S."/>
            <person name="Wang X."/>
            <person name="Zhu J."/>
            <person name="Ruan X."/>
            <person name="Zhao L."/>
            <person name="Wei J."/>
            <person name="Que T."/>
            <person name="Du C."/>
            <person name="Cheng J."/>
            <person name="Dai P."/>
            <person name="Han X."/>
            <person name="Huang E."/>
            <person name="Gao Y."/>
            <person name="Liu J."/>
            <person name="Shao H."/>
            <person name="Ye R."/>
            <person name="Li L."/>
            <person name="Wei W."/>
            <person name="Wang X."/>
            <person name="Wang C."/>
            <person name="Yang T."/>
            <person name="Huo Q."/>
            <person name="Li W."/>
            <person name="Guo W."/>
            <person name="Chen H."/>
            <person name="Zhou L."/>
            <person name="Ni X."/>
            <person name="Tian J."/>
            <person name="Zhou Y."/>
            <person name="Sheng Y."/>
            <person name="Liu T."/>
            <person name="Pan Y."/>
            <person name="Xia L."/>
            <person name="Li J."/>
            <person name="Zhao F."/>
            <person name="Cao W."/>
        </authorList>
    </citation>
    <scope>NUCLEOTIDE SEQUENCE</scope>
    <source>
        <strain evidence="1">Hyas-2018</strain>
    </source>
</reference>
<accession>A0ACB7TE28</accession>
<proteinExistence type="predicted"/>
<dbReference type="EMBL" id="CM023481">
    <property type="protein sequence ID" value="KAH6945260.1"/>
    <property type="molecule type" value="Genomic_DNA"/>
</dbReference>
<evidence type="ECO:0000313" key="2">
    <source>
        <dbReference type="Proteomes" id="UP000821845"/>
    </source>
</evidence>
<comment type="caution">
    <text evidence="1">The sequence shown here is derived from an EMBL/GenBank/DDBJ whole genome shotgun (WGS) entry which is preliminary data.</text>
</comment>
<name>A0ACB7TE28_HYAAI</name>
<dbReference type="Proteomes" id="UP000821845">
    <property type="component" value="Chromosome 1"/>
</dbReference>